<dbReference type="GeneID" id="22571743"/>
<proteinExistence type="predicted"/>
<keyword evidence="2" id="KW-1185">Reference proteome</keyword>
<organism evidence="1 2">
    <name type="scientific">Leishmania panamensis</name>
    <dbReference type="NCBI Taxonomy" id="5679"/>
    <lineage>
        <taxon>Eukaryota</taxon>
        <taxon>Discoba</taxon>
        <taxon>Euglenozoa</taxon>
        <taxon>Kinetoplastea</taxon>
        <taxon>Metakinetoplastina</taxon>
        <taxon>Trypanosomatida</taxon>
        <taxon>Trypanosomatidae</taxon>
        <taxon>Leishmaniinae</taxon>
        <taxon>Leishmania</taxon>
        <taxon>Leishmania guyanensis species complex</taxon>
    </lineage>
</organism>
<name>A0A088RH67_LEIPA</name>
<protein>
    <recommendedName>
        <fullName evidence="3">Par3/HAL N-terminal domain-containing protein</fullName>
    </recommendedName>
</protein>
<evidence type="ECO:0000313" key="1">
    <source>
        <dbReference type="EMBL" id="AIN95115.1"/>
    </source>
</evidence>
<dbReference type="AlphaFoldDB" id="A0A088RH67"/>
<reference evidence="1 2" key="1">
    <citation type="journal article" date="2015" name="Sci. Rep.">
        <title>The genome of Leishmania panamensis: insights into genomics of the L. (Viannia) subgenus.</title>
        <authorList>
            <person name="Llanes A."/>
            <person name="Restrepo C.M."/>
            <person name="Vecchio G.D."/>
            <person name="Anguizola F.J."/>
            <person name="Lleonart R."/>
        </authorList>
    </citation>
    <scope>NUCLEOTIDE SEQUENCE [LARGE SCALE GENOMIC DNA]</scope>
    <source>
        <strain evidence="1 2">MHOM/PA/94/PSC-1</strain>
    </source>
</reference>
<evidence type="ECO:0000313" key="2">
    <source>
        <dbReference type="Proteomes" id="UP000063063"/>
    </source>
</evidence>
<dbReference type="EMBL" id="CP009370">
    <property type="protein sequence ID" value="AIN95115.1"/>
    <property type="molecule type" value="Genomic_DNA"/>
</dbReference>
<dbReference type="Proteomes" id="UP000063063">
    <property type="component" value="Chromosome 1"/>
</dbReference>
<sequence>MKIVVHVREKIIPLQCGDGTQEVVWLGNAALIHYDASFGKRFGPPVLIHKEGGVPCDLGARVCDLLEDGQHVFITLECDRAE</sequence>
<accession>A0A088RH67</accession>
<dbReference type="VEuPathDB" id="TriTrypDB:LPMP_010140"/>
<dbReference type="OrthoDB" id="10248873at2759"/>
<dbReference type="RefSeq" id="XP_010696657.1">
    <property type="nucleotide sequence ID" value="XM_010698355.1"/>
</dbReference>
<gene>
    <name evidence="1" type="ORF">LPMP_010140</name>
</gene>
<dbReference type="KEGG" id="lpan:LPMP_010140"/>
<dbReference type="eggNOG" id="ENOG502S6I2">
    <property type="taxonomic scope" value="Eukaryota"/>
</dbReference>
<evidence type="ECO:0008006" key="3">
    <source>
        <dbReference type="Google" id="ProtNLM"/>
    </source>
</evidence>